<dbReference type="EMBL" id="CABPRJ010000496">
    <property type="protein sequence ID" value="VVC29643.1"/>
    <property type="molecule type" value="Genomic_DNA"/>
</dbReference>
<name>A0A5E4MBM0_9HEMI</name>
<protein>
    <submittedName>
        <fullName evidence="1">Uncharacterized protein</fullName>
    </submittedName>
</protein>
<dbReference type="AlphaFoldDB" id="A0A5E4MBM0"/>
<organism evidence="1 2">
    <name type="scientific">Cinara cedri</name>
    <dbReference type="NCBI Taxonomy" id="506608"/>
    <lineage>
        <taxon>Eukaryota</taxon>
        <taxon>Metazoa</taxon>
        <taxon>Ecdysozoa</taxon>
        <taxon>Arthropoda</taxon>
        <taxon>Hexapoda</taxon>
        <taxon>Insecta</taxon>
        <taxon>Pterygota</taxon>
        <taxon>Neoptera</taxon>
        <taxon>Paraneoptera</taxon>
        <taxon>Hemiptera</taxon>
        <taxon>Sternorrhyncha</taxon>
        <taxon>Aphidomorpha</taxon>
        <taxon>Aphidoidea</taxon>
        <taxon>Aphididae</taxon>
        <taxon>Lachninae</taxon>
        <taxon>Cinara</taxon>
    </lineage>
</organism>
<reference evidence="1 2" key="1">
    <citation type="submission" date="2019-08" db="EMBL/GenBank/DDBJ databases">
        <authorList>
            <person name="Alioto T."/>
            <person name="Alioto T."/>
            <person name="Gomez Garrido J."/>
        </authorList>
    </citation>
    <scope>NUCLEOTIDE SEQUENCE [LARGE SCALE GENOMIC DNA]</scope>
</reference>
<sequence>MTSTIVMRQFPKQLLLSEQKEEFLRCIGAKYPKIPLSQTNKKCSAYYARFESQEFAAAAVILRVHQKELLDHMLTLELSLNDLYVNLMNHTQSLYEAYSNKLNCWTKTLDLIHSPPYRLHYSYSEPNLDTIYHIANSLVCNQKFYQQVLH</sequence>
<evidence type="ECO:0000313" key="1">
    <source>
        <dbReference type="EMBL" id="VVC29643.1"/>
    </source>
</evidence>
<dbReference type="Proteomes" id="UP000325440">
    <property type="component" value="Unassembled WGS sequence"/>
</dbReference>
<dbReference type="OrthoDB" id="448399at2759"/>
<evidence type="ECO:0000313" key="2">
    <source>
        <dbReference type="Proteomes" id="UP000325440"/>
    </source>
</evidence>
<accession>A0A5E4MBM0</accession>
<proteinExistence type="predicted"/>
<keyword evidence="2" id="KW-1185">Reference proteome</keyword>
<gene>
    <name evidence="1" type="ORF">CINCED_3A007302</name>
</gene>